<keyword evidence="2" id="KW-0460">Magnesium</keyword>
<protein>
    <recommendedName>
        <fullName evidence="2">UDP-N-acetylmuramyl-tripeptide synthetase</fullName>
        <ecNumber evidence="2">6.3.2.-</ecNumber>
    </recommendedName>
    <alternativeName>
        <fullName evidence="2">UDP-MurNAc-tripeptide synthetase</fullName>
    </alternativeName>
</protein>
<dbReference type="Proteomes" id="UP000077096">
    <property type="component" value="Chromosome"/>
</dbReference>
<evidence type="ECO:0000256" key="2">
    <source>
        <dbReference type="HAMAP-Rule" id="MF_00208"/>
    </source>
</evidence>
<keyword evidence="2 3" id="KW-0131">Cell cycle</keyword>
<dbReference type="InterPro" id="IPR013221">
    <property type="entry name" value="Mur_ligase_cen"/>
</dbReference>
<dbReference type="PANTHER" id="PTHR23135:SF4">
    <property type="entry name" value="UDP-N-ACETYLMURAMOYL-L-ALANYL-D-GLUTAMATE--2,6-DIAMINOPIMELATE LIGASE MURE HOMOLOG, CHLOROPLASTIC"/>
    <property type="match status" value="1"/>
</dbReference>
<dbReference type="InterPro" id="IPR004101">
    <property type="entry name" value="Mur_ligase_C"/>
</dbReference>
<dbReference type="Gene3D" id="3.40.1190.10">
    <property type="entry name" value="Mur-like, catalytic domain"/>
    <property type="match status" value="1"/>
</dbReference>
<sequence length="499" mass="55728">MKLRHLLESIQRFVVFDNIPEELKDKDVTGVFNNSKKVVPGSLFICRKGTKFDSHTIVDTLYKESGVVAFVTEREINNNLPYVQVYDSRLAEAYLAAEFYEHPYKKLITFGVTGTNGKTTCAHLFHHIMQQLGLTGSLSGTVMNDIMGDKFYIHNTTPDALTIMENMAKTVKSGGSYYSMEVSSHSLDQARVETIRFDIAGLTNITRDHLDYHPTFEHYVNSKLHLFDLLKKDGIAVVHEDYASLVSSKKVPKLVTFGTSENAIYRISDISTTWNGTTFTLTSPYGTKKVYTQMIGDYNAFNVTLVIAGLFELGYEPDEIISYVSTFRGVDGRFEPIPEARKLGIEVIVDFAHSPDALEKVILAARKLAKGRVIVVYGAGGQADKGKRPMMAEVVTKLADIAILTTDDPRGEDPEEIIKEVEKGVQPNSLSLTVLDRREAIDTAITLATRGDVVLITGRGHEPYQIFTETLKIPFKDRDVALDIILSKINKNHSRDVDK</sequence>
<feature type="binding site" evidence="2">
    <location>
        <position position="183"/>
    </location>
    <ligand>
        <name>UDP-N-acetyl-alpha-D-muramoyl-L-alanyl-D-glutamate</name>
        <dbReference type="ChEBI" id="CHEBI:83900"/>
    </ligand>
</feature>
<comment type="caution">
    <text evidence="2">Lacks conserved residue(s) required for the propagation of feature annotation.</text>
</comment>
<name>A0A172T2K2_FERPE</name>
<dbReference type="AlphaFoldDB" id="A0A172T2K2"/>
<feature type="modified residue" description="N6-carboxylysine" evidence="2">
    <location>
        <position position="223"/>
    </location>
</feature>
<dbReference type="OrthoDB" id="9800958at2"/>
<accession>A0A172T2K2</accession>
<dbReference type="NCBIfam" id="NF001126">
    <property type="entry name" value="PRK00139.1-4"/>
    <property type="match status" value="1"/>
</dbReference>
<dbReference type="InterPro" id="IPR035911">
    <property type="entry name" value="MurE/MurF_N"/>
</dbReference>
<keyword evidence="2 3" id="KW-0573">Peptidoglycan synthesis</keyword>
<comment type="pathway">
    <text evidence="2 3">Cell wall biogenesis; peptidoglycan biosynthesis.</text>
</comment>
<evidence type="ECO:0000313" key="7">
    <source>
        <dbReference type="Proteomes" id="UP000077096"/>
    </source>
</evidence>
<evidence type="ECO:0000256" key="1">
    <source>
        <dbReference type="ARBA" id="ARBA00005898"/>
    </source>
</evidence>
<dbReference type="InterPro" id="IPR005761">
    <property type="entry name" value="UDP-N-AcMur-Glu-dNH2Pim_ligase"/>
</dbReference>
<evidence type="ECO:0000313" key="6">
    <source>
        <dbReference type="EMBL" id="ANE41238.1"/>
    </source>
</evidence>
<dbReference type="SUPFAM" id="SSF53244">
    <property type="entry name" value="MurD-like peptide ligases, peptide-binding domain"/>
    <property type="match status" value="1"/>
</dbReference>
<dbReference type="GO" id="GO:0005524">
    <property type="term" value="F:ATP binding"/>
    <property type="evidence" value="ECO:0007669"/>
    <property type="project" value="UniProtKB-UniRule"/>
</dbReference>
<dbReference type="GO" id="GO:0051301">
    <property type="term" value="P:cell division"/>
    <property type="evidence" value="ECO:0007669"/>
    <property type="project" value="UniProtKB-KW"/>
</dbReference>
<comment type="function">
    <text evidence="2">Catalyzes the addition of an amino acid to the nucleotide precursor UDP-N-acetylmuramoyl-L-alanyl-D-glutamate (UMAG) in the biosynthesis of bacterial cell-wall peptidoglycan.</text>
</comment>
<dbReference type="PATRIC" id="fig|93466.3.peg.866"/>
<feature type="binding site" evidence="2">
    <location>
        <position position="35"/>
    </location>
    <ligand>
        <name>UDP-N-acetyl-alpha-D-muramoyl-L-alanyl-D-glutamate</name>
        <dbReference type="ChEBI" id="CHEBI:83900"/>
    </ligand>
</feature>
<keyword evidence="2" id="KW-0547">Nucleotide-binding</keyword>
<feature type="binding site" evidence="2">
    <location>
        <position position="189"/>
    </location>
    <ligand>
        <name>UDP-N-acetyl-alpha-D-muramoyl-L-alanyl-D-glutamate</name>
        <dbReference type="ChEBI" id="CHEBI:83900"/>
    </ligand>
</feature>
<evidence type="ECO:0000256" key="3">
    <source>
        <dbReference type="RuleBase" id="RU004135"/>
    </source>
</evidence>
<dbReference type="PANTHER" id="PTHR23135">
    <property type="entry name" value="MUR LIGASE FAMILY MEMBER"/>
    <property type="match status" value="1"/>
</dbReference>
<organism evidence="6 7">
    <name type="scientific">Fervidobacterium pennivorans</name>
    <dbReference type="NCBI Taxonomy" id="93466"/>
    <lineage>
        <taxon>Bacteria</taxon>
        <taxon>Thermotogati</taxon>
        <taxon>Thermotogota</taxon>
        <taxon>Thermotogae</taxon>
        <taxon>Thermotogales</taxon>
        <taxon>Fervidobacteriaceae</taxon>
        <taxon>Fervidobacterium</taxon>
    </lineage>
</organism>
<dbReference type="Gene3D" id="3.90.190.20">
    <property type="entry name" value="Mur ligase, C-terminal domain"/>
    <property type="match status" value="1"/>
</dbReference>
<keyword evidence="2" id="KW-0067">ATP-binding</keyword>
<comment type="subcellular location">
    <subcellularLocation>
        <location evidence="2 3">Cytoplasm</location>
    </subcellularLocation>
</comment>
<keyword evidence="2" id="KW-0963">Cytoplasm</keyword>
<keyword evidence="2 6" id="KW-0436">Ligase</keyword>
<dbReference type="EMBL" id="CP011393">
    <property type="protein sequence ID" value="ANE41238.1"/>
    <property type="molecule type" value="Genomic_DNA"/>
</dbReference>
<feature type="domain" description="Mur ligase C-terminal" evidence="4">
    <location>
        <begin position="332"/>
        <end position="460"/>
    </location>
</feature>
<feature type="domain" description="Mur ligase central" evidence="5">
    <location>
        <begin position="112"/>
        <end position="308"/>
    </location>
</feature>
<dbReference type="SUPFAM" id="SSF63418">
    <property type="entry name" value="MurE/MurF N-terminal domain"/>
    <property type="match status" value="1"/>
</dbReference>
<dbReference type="GO" id="GO:0008360">
    <property type="term" value="P:regulation of cell shape"/>
    <property type="evidence" value="ECO:0007669"/>
    <property type="project" value="UniProtKB-KW"/>
</dbReference>
<keyword evidence="2 3" id="KW-0961">Cell wall biogenesis/degradation</keyword>
<dbReference type="InterPro" id="IPR036615">
    <property type="entry name" value="Mur_ligase_C_dom_sf"/>
</dbReference>
<dbReference type="Gene3D" id="3.40.1390.10">
    <property type="entry name" value="MurE/MurF, N-terminal domain"/>
    <property type="match status" value="1"/>
</dbReference>
<dbReference type="GO" id="GO:0000287">
    <property type="term" value="F:magnesium ion binding"/>
    <property type="evidence" value="ECO:0007669"/>
    <property type="project" value="UniProtKB-UniRule"/>
</dbReference>
<proteinExistence type="inferred from homology"/>
<dbReference type="GO" id="GO:0005737">
    <property type="term" value="C:cytoplasm"/>
    <property type="evidence" value="ECO:0007669"/>
    <property type="project" value="UniProtKB-SubCell"/>
</dbReference>
<comment type="similarity">
    <text evidence="1 2">Belongs to the MurCDEF family. MurE subfamily.</text>
</comment>
<gene>
    <name evidence="2" type="primary">murE</name>
    <name evidence="6" type="ORF">JM64_04025</name>
</gene>
<feature type="binding site" evidence="2">
    <location>
        <position position="191"/>
    </location>
    <ligand>
        <name>UDP-N-acetyl-alpha-D-muramoyl-L-alanyl-D-glutamate</name>
        <dbReference type="ChEBI" id="CHEBI:83900"/>
    </ligand>
</feature>
<dbReference type="Pfam" id="PF02875">
    <property type="entry name" value="Mur_ligase_C"/>
    <property type="match status" value="1"/>
</dbReference>
<keyword evidence="2 3" id="KW-0133">Cell shape</keyword>
<dbReference type="UniPathway" id="UPA00219"/>
<feature type="binding site" evidence="2">
    <location>
        <begin position="114"/>
        <end position="120"/>
    </location>
    <ligand>
        <name>ATP</name>
        <dbReference type="ChEBI" id="CHEBI:30616"/>
    </ligand>
</feature>
<dbReference type="KEGG" id="fng:JM64_04025"/>
<keyword evidence="2 3" id="KW-0132">Cell division</keyword>
<comment type="PTM">
    <text evidence="2">Carboxylation is probably crucial for Mg(2+) binding and, consequently, for the gamma-phosphate positioning of ATP.</text>
</comment>
<dbReference type="GO" id="GO:0071555">
    <property type="term" value="P:cell wall organization"/>
    <property type="evidence" value="ECO:0007669"/>
    <property type="project" value="UniProtKB-KW"/>
</dbReference>
<dbReference type="EC" id="6.3.2.-" evidence="2"/>
<dbReference type="GO" id="GO:0016881">
    <property type="term" value="F:acid-amino acid ligase activity"/>
    <property type="evidence" value="ECO:0007669"/>
    <property type="project" value="UniProtKB-UniRule"/>
</dbReference>
<evidence type="ECO:0000259" key="4">
    <source>
        <dbReference type="Pfam" id="PF02875"/>
    </source>
</evidence>
<reference evidence="6 7" key="1">
    <citation type="submission" date="2014-08" db="EMBL/GenBank/DDBJ databases">
        <title>Fervidobacterium pennivorans DYC genome.</title>
        <authorList>
            <person name="Wushke S."/>
        </authorList>
    </citation>
    <scope>NUCLEOTIDE SEQUENCE [LARGE SCALE GENOMIC DNA]</scope>
    <source>
        <strain evidence="6 7">DYC</strain>
    </source>
</reference>
<dbReference type="HAMAP" id="MF_00208">
    <property type="entry name" value="MurE"/>
    <property type="match status" value="1"/>
</dbReference>
<dbReference type="SUPFAM" id="SSF53623">
    <property type="entry name" value="MurD-like peptide ligases, catalytic domain"/>
    <property type="match status" value="1"/>
</dbReference>
<feature type="binding site" evidence="2">
    <location>
        <begin position="156"/>
        <end position="157"/>
    </location>
    <ligand>
        <name>UDP-N-acetyl-alpha-D-muramoyl-L-alanyl-D-glutamate</name>
        <dbReference type="ChEBI" id="CHEBI:83900"/>
    </ligand>
</feature>
<dbReference type="InterPro" id="IPR036565">
    <property type="entry name" value="Mur-like_cat_sf"/>
</dbReference>
<dbReference type="Pfam" id="PF08245">
    <property type="entry name" value="Mur_ligase_M"/>
    <property type="match status" value="1"/>
</dbReference>
<dbReference type="NCBIfam" id="TIGR01085">
    <property type="entry name" value="murE"/>
    <property type="match status" value="1"/>
</dbReference>
<comment type="cofactor">
    <cofactor evidence="2">
        <name>Mg(2+)</name>
        <dbReference type="ChEBI" id="CHEBI:18420"/>
    </cofactor>
</comment>
<evidence type="ECO:0000259" key="5">
    <source>
        <dbReference type="Pfam" id="PF08245"/>
    </source>
</evidence>
<dbReference type="GO" id="GO:0009252">
    <property type="term" value="P:peptidoglycan biosynthetic process"/>
    <property type="evidence" value="ECO:0007669"/>
    <property type="project" value="UniProtKB-UniRule"/>
</dbReference>
<feature type="binding site" evidence="2">
    <location>
        <position position="155"/>
    </location>
    <ligand>
        <name>UDP-N-acetyl-alpha-D-muramoyl-L-alanyl-D-glutamate</name>
        <dbReference type="ChEBI" id="CHEBI:83900"/>
    </ligand>
</feature>